<dbReference type="Pfam" id="PF16386">
    <property type="entry name" value="DUF4995"/>
    <property type="match status" value="1"/>
</dbReference>
<evidence type="ECO:0000256" key="1">
    <source>
        <dbReference type="ARBA" id="ARBA00022801"/>
    </source>
</evidence>
<keyword evidence="1 7" id="KW-0378">Hydrolase</keyword>
<dbReference type="InterPro" id="IPR012341">
    <property type="entry name" value="6hp_glycosidase-like_sf"/>
</dbReference>
<organism evidence="7 8">
    <name type="scientific">Candidatus Paraprevotella stercoravium</name>
    <dbReference type="NCBI Taxonomy" id="2838725"/>
    <lineage>
        <taxon>Bacteria</taxon>
        <taxon>Pseudomonadati</taxon>
        <taxon>Bacteroidota</taxon>
        <taxon>Bacteroidia</taxon>
        <taxon>Bacteroidales</taxon>
        <taxon>Prevotellaceae</taxon>
        <taxon>Paraprevotella</taxon>
    </lineage>
</organism>
<evidence type="ECO:0000313" key="8">
    <source>
        <dbReference type="Proteomes" id="UP000823865"/>
    </source>
</evidence>
<name>A0A9E2P1C0_9BACT</name>
<dbReference type="InterPro" id="IPR010905">
    <property type="entry name" value="Glyco_hydro_88"/>
</dbReference>
<dbReference type="EMBL" id="JAHLFU010000070">
    <property type="protein sequence ID" value="MBU3852936.1"/>
    <property type="molecule type" value="Genomic_DNA"/>
</dbReference>
<feature type="active site" description="Proton donor" evidence="3">
    <location>
        <position position="205"/>
    </location>
</feature>
<dbReference type="AlphaFoldDB" id="A0A9E2P1C0"/>
<feature type="chain" id="PRO_5039241964" evidence="5">
    <location>
        <begin position="20"/>
        <end position="436"/>
    </location>
</feature>
<dbReference type="InterPro" id="IPR032159">
    <property type="entry name" value="DUF4995"/>
</dbReference>
<dbReference type="Pfam" id="PF07470">
    <property type="entry name" value="Glyco_hydro_88"/>
    <property type="match status" value="1"/>
</dbReference>
<reference evidence="7" key="2">
    <citation type="submission" date="2021-04" db="EMBL/GenBank/DDBJ databases">
        <authorList>
            <person name="Gilroy R."/>
        </authorList>
    </citation>
    <scope>NUCLEOTIDE SEQUENCE</scope>
    <source>
        <strain evidence="7">G3-2149</strain>
    </source>
</reference>
<proteinExistence type="inferred from homology"/>
<sequence length="436" mass="49039">MKTISIPVLGMALVIGVCACSEKPSVQSDEWVTHALDVASCQLKQTASDLGDSTLMPRSLWTGYSMDFLVRQLQRDPATFQDSLLAPPPADKLGKLRLCSIRDWTSGFFPGSLWYTYELTGDEELKKYAIQYTNMLYPISDAKDTHDVGFMINCSYGNALRLAPNDTIKNVLVKTADNLCARFDPQIGCIRSWDFGYWNFPVIIDNMMNLDLLFSASRLTGNPKYKEVAVQHALTTMKHHFRPDYTSYHLVSYNDDGTVQYRMTHQGKNDESAWARGQGWAVYGYTSCYRETKDTVFLNQAVKVADMIMKRVNTSDLIPYWDFDAPVEKDTPRDASAGAVIASAFLELSTMVPDGERYFDYAQKQLESLSGKDYLAQKGTNKGFVLMHSTGSLPHGSEIDTPLNYADYYYLEAMKRYLDIKEGNGLAASEALAEKK</sequence>
<dbReference type="PROSITE" id="PS51257">
    <property type="entry name" value="PROKAR_LIPOPROTEIN"/>
    <property type="match status" value="1"/>
</dbReference>
<evidence type="ECO:0000256" key="2">
    <source>
        <dbReference type="ARBA" id="ARBA00038358"/>
    </source>
</evidence>
<feature type="binding site" evidence="4">
    <location>
        <position position="264"/>
    </location>
    <ligand>
        <name>substrate</name>
    </ligand>
</feature>
<dbReference type="PANTHER" id="PTHR36845">
    <property type="entry name" value="HYDROLASE, PUTATIVE (AFU_ORTHOLOGUE AFUA_7G05090)-RELATED"/>
    <property type="match status" value="1"/>
</dbReference>
<gene>
    <name evidence="7" type="ORF">H9789_03780</name>
</gene>
<feature type="binding site" evidence="4">
    <location>
        <position position="205"/>
    </location>
    <ligand>
        <name>substrate</name>
    </ligand>
</feature>
<dbReference type="InterPro" id="IPR008928">
    <property type="entry name" value="6-hairpin_glycosidase_sf"/>
</dbReference>
<dbReference type="Proteomes" id="UP000823865">
    <property type="component" value="Unassembled WGS sequence"/>
</dbReference>
<dbReference type="InterPro" id="IPR052369">
    <property type="entry name" value="UG_Glycosaminoglycan_Hydrolase"/>
</dbReference>
<comment type="caution">
    <text evidence="7">The sequence shown here is derived from an EMBL/GenBank/DDBJ whole genome shotgun (WGS) entry which is preliminary data.</text>
</comment>
<feature type="domain" description="DUF4995" evidence="6">
    <location>
        <begin position="11"/>
        <end position="75"/>
    </location>
</feature>
<evidence type="ECO:0000259" key="6">
    <source>
        <dbReference type="Pfam" id="PF16386"/>
    </source>
</evidence>
<dbReference type="PANTHER" id="PTHR36845:SF1">
    <property type="entry name" value="HYDROLASE, PUTATIVE (AFU_ORTHOLOGUE AFUA_7G05090)-RELATED"/>
    <property type="match status" value="1"/>
</dbReference>
<accession>A0A9E2P1C0</accession>
<feature type="binding site" evidence="4">
    <location>
        <position position="280"/>
    </location>
    <ligand>
        <name>substrate</name>
    </ligand>
</feature>
<evidence type="ECO:0000256" key="5">
    <source>
        <dbReference type="SAM" id="SignalP"/>
    </source>
</evidence>
<reference evidence="7" key="1">
    <citation type="journal article" date="2021" name="PeerJ">
        <title>Extensive microbial diversity within the chicken gut microbiome revealed by metagenomics and culture.</title>
        <authorList>
            <person name="Gilroy R."/>
            <person name="Ravi A."/>
            <person name="Getino M."/>
            <person name="Pursley I."/>
            <person name="Horton D.L."/>
            <person name="Alikhan N.F."/>
            <person name="Baker D."/>
            <person name="Gharbi K."/>
            <person name="Hall N."/>
            <person name="Watson M."/>
            <person name="Adriaenssens E.M."/>
            <person name="Foster-Nyarko E."/>
            <person name="Jarju S."/>
            <person name="Secka A."/>
            <person name="Antonio M."/>
            <person name="Oren A."/>
            <person name="Chaudhuri R.R."/>
            <person name="La Ragione R."/>
            <person name="Hildebrand F."/>
            <person name="Pallen M.J."/>
        </authorList>
    </citation>
    <scope>NUCLEOTIDE SEQUENCE</scope>
    <source>
        <strain evidence="7">G3-2149</strain>
    </source>
</reference>
<dbReference type="GO" id="GO:0000272">
    <property type="term" value="P:polysaccharide catabolic process"/>
    <property type="evidence" value="ECO:0007669"/>
    <property type="project" value="TreeGrafter"/>
</dbReference>
<feature type="binding site" evidence="4">
    <location>
        <position position="147"/>
    </location>
    <ligand>
        <name>substrate</name>
    </ligand>
</feature>
<feature type="binding site" evidence="4">
    <location>
        <position position="276"/>
    </location>
    <ligand>
        <name>substrate</name>
    </ligand>
</feature>
<dbReference type="Gene3D" id="1.50.10.10">
    <property type="match status" value="1"/>
</dbReference>
<keyword evidence="5" id="KW-0732">Signal</keyword>
<evidence type="ECO:0000256" key="3">
    <source>
        <dbReference type="PIRSR" id="PIRSR610905-1"/>
    </source>
</evidence>
<evidence type="ECO:0000256" key="4">
    <source>
        <dbReference type="PIRSR" id="PIRSR610905-2"/>
    </source>
</evidence>
<feature type="active site" description="Nucleophile" evidence="3">
    <location>
        <position position="147"/>
    </location>
</feature>
<protein>
    <submittedName>
        <fullName evidence="7">Glycoside hydrolase family 88 protein</fullName>
    </submittedName>
</protein>
<comment type="similarity">
    <text evidence="2">Belongs to the glycosyl hydrolase 88 family.</text>
</comment>
<dbReference type="SUPFAM" id="SSF48208">
    <property type="entry name" value="Six-hairpin glycosidases"/>
    <property type="match status" value="1"/>
</dbReference>
<evidence type="ECO:0000313" key="7">
    <source>
        <dbReference type="EMBL" id="MBU3852936.1"/>
    </source>
</evidence>
<feature type="binding site" evidence="4">
    <location>
        <position position="392"/>
    </location>
    <ligand>
        <name>substrate</name>
    </ligand>
</feature>
<feature type="signal peptide" evidence="5">
    <location>
        <begin position="1"/>
        <end position="19"/>
    </location>
</feature>
<dbReference type="GO" id="GO:0052757">
    <property type="term" value="F:chondroitin hydrolase activity"/>
    <property type="evidence" value="ECO:0007669"/>
    <property type="project" value="TreeGrafter"/>
</dbReference>